<proteinExistence type="inferred from homology"/>
<dbReference type="InterPro" id="IPR034333">
    <property type="entry name" value="GST_Zeta_N"/>
</dbReference>
<comment type="catalytic activity">
    <reaction evidence="4">
        <text>RX + glutathione = an S-substituted glutathione + a halide anion + H(+)</text>
        <dbReference type="Rhea" id="RHEA:16437"/>
        <dbReference type="ChEBI" id="CHEBI:15378"/>
        <dbReference type="ChEBI" id="CHEBI:16042"/>
        <dbReference type="ChEBI" id="CHEBI:17792"/>
        <dbReference type="ChEBI" id="CHEBI:57925"/>
        <dbReference type="ChEBI" id="CHEBI:90779"/>
        <dbReference type="EC" id="2.5.1.18"/>
    </reaction>
</comment>
<dbReference type="GO" id="GO:0006559">
    <property type="term" value="P:L-phenylalanine catabolic process"/>
    <property type="evidence" value="ECO:0007669"/>
    <property type="project" value="TreeGrafter"/>
</dbReference>
<dbReference type="SFLD" id="SFLDG00358">
    <property type="entry name" value="Main_(cytGST)"/>
    <property type="match status" value="1"/>
</dbReference>
<dbReference type="CDD" id="cd03042">
    <property type="entry name" value="GST_N_Zeta"/>
    <property type="match status" value="1"/>
</dbReference>
<dbReference type="EC" id="2.5.1.18" evidence="2"/>
<dbReference type="PANTHER" id="PTHR42673:SF4">
    <property type="entry name" value="MALEYLACETOACETATE ISOMERASE"/>
    <property type="match status" value="1"/>
</dbReference>
<dbReference type="GO" id="GO:0016034">
    <property type="term" value="F:maleylacetoacetate isomerase activity"/>
    <property type="evidence" value="ECO:0007669"/>
    <property type="project" value="TreeGrafter"/>
</dbReference>
<feature type="domain" description="GST N-terminal" evidence="5">
    <location>
        <begin position="6"/>
        <end position="87"/>
    </location>
</feature>
<evidence type="ECO:0000259" key="6">
    <source>
        <dbReference type="PROSITE" id="PS50405"/>
    </source>
</evidence>
<dbReference type="AlphaFoldDB" id="A0A2N9HBC8"/>
<dbReference type="FunFam" id="3.40.30.10:FF:000100">
    <property type="entry name" value="Glutathione S-transferase Z1"/>
    <property type="match status" value="1"/>
</dbReference>
<accession>A0A2N9HBC8</accession>
<dbReference type="InterPro" id="IPR004045">
    <property type="entry name" value="Glutathione_S-Trfase_N"/>
</dbReference>
<dbReference type="PANTHER" id="PTHR42673">
    <property type="entry name" value="MALEYLACETOACETATE ISOMERASE"/>
    <property type="match status" value="1"/>
</dbReference>
<evidence type="ECO:0000256" key="4">
    <source>
        <dbReference type="ARBA" id="ARBA00047960"/>
    </source>
</evidence>
<dbReference type="InterPro" id="IPR010987">
    <property type="entry name" value="Glutathione-S-Trfase_C-like"/>
</dbReference>
<dbReference type="Pfam" id="PF02798">
    <property type="entry name" value="GST_N"/>
    <property type="match status" value="1"/>
</dbReference>
<dbReference type="GO" id="GO:0006749">
    <property type="term" value="P:glutathione metabolic process"/>
    <property type="evidence" value="ECO:0007669"/>
    <property type="project" value="TreeGrafter"/>
</dbReference>
<comment type="similarity">
    <text evidence="1">Belongs to the GST superfamily. Zeta family.</text>
</comment>
<dbReference type="SUPFAM" id="SSF52833">
    <property type="entry name" value="Thioredoxin-like"/>
    <property type="match status" value="1"/>
</dbReference>
<dbReference type="Gene3D" id="1.20.1050.10">
    <property type="match status" value="1"/>
</dbReference>
<sequence length="215" mass="24346">MASDQNELKLYSNWRSSCSFRVRIALNLKGLKYEYKAVNLVKGEQFSPEFTKLNPIGYVPVLVHGDMVLADSFAIIMYLEDKYPHHHPLLPKDIHKKAINYQKSIGEKLGPDAQLAWAKHHVEKGCIALESLLKDHAGRFATGDEIFLVWFPASSLSLPADLFLAPQIHAAFTRFNVDKTQFPILSRLYETYDEIPAFQDAMPEKQPDAPLTSTS</sequence>
<protein>
    <recommendedName>
        <fullName evidence="2">glutathione transferase</fullName>
        <ecNumber evidence="2">2.5.1.18</ecNumber>
    </recommendedName>
</protein>
<dbReference type="SFLD" id="SFLDS00019">
    <property type="entry name" value="Glutathione_Transferase_(cytos"/>
    <property type="match status" value="1"/>
</dbReference>
<gene>
    <name evidence="7" type="ORF">FSB_LOCUS39548</name>
</gene>
<organism evidence="7">
    <name type="scientific">Fagus sylvatica</name>
    <name type="common">Beechnut</name>
    <dbReference type="NCBI Taxonomy" id="28930"/>
    <lineage>
        <taxon>Eukaryota</taxon>
        <taxon>Viridiplantae</taxon>
        <taxon>Streptophyta</taxon>
        <taxon>Embryophyta</taxon>
        <taxon>Tracheophyta</taxon>
        <taxon>Spermatophyta</taxon>
        <taxon>Magnoliopsida</taxon>
        <taxon>eudicotyledons</taxon>
        <taxon>Gunneridae</taxon>
        <taxon>Pentapetalae</taxon>
        <taxon>rosids</taxon>
        <taxon>fabids</taxon>
        <taxon>Fagales</taxon>
        <taxon>Fagaceae</taxon>
        <taxon>Fagus</taxon>
    </lineage>
</organism>
<name>A0A2N9HBC8_FAGSY</name>
<evidence type="ECO:0000256" key="2">
    <source>
        <dbReference type="ARBA" id="ARBA00012452"/>
    </source>
</evidence>
<evidence type="ECO:0000256" key="3">
    <source>
        <dbReference type="ARBA" id="ARBA00022679"/>
    </source>
</evidence>
<dbReference type="PROSITE" id="PS50404">
    <property type="entry name" value="GST_NTER"/>
    <property type="match status" value="1"/>
</dbReference>
<evidence type="ECO:0000256" key="1">
    <source>
        <dbReference type="ARBA" id="ARBA00010007"/>
    </source>
</evidence>
<evidence type="ECO:0000313" key="7">
    <source>
        <dbReference type="EMBL" id="SPD11666.1"/>
    </source>
</evidence>
<evidence type="ECO:0000259" key="5">
    <source>
        <dbReference type="PROSITE" id="PS50404"/>
    </source>
</evidence>
<dbReference type="Gene3D" id="3.40.30.10">
    <property type="entry name" value="Glutaredoxin"/>
    <property type="match status" value="1"/>
</dbReference>
<dbReference type="GO" id="GO:0004364">
    <property type="term" value="F:glutathione transferase activity"/>
    <property type="evidence" value="ECO:0007669"/>
    <property type="project" value="UniProtKB-EC"/>
</dbReference>
<dbReference type="PROSITE" id="PS50405">
    <property type="entry name" value="GST_CTER"/>
    <property type="match status" value="1"/>
</dbReference>
<dbReference type="SUPFAM" id="SSF47616">
    <property type="entry name" value="GST C-terminal domain-like"/>
    <property type="match status" value="1"/>
</dbReference>
<reference evidence="7" key="1">
    <citation type="submission" date="2018-02" db="EMBL/GenBank/DDBJ databases">
        <authorList>
            <person name="Cohen D.B."/>
            <person name="Kent A.D."/>
        </authorList>
    </citation>
    <scope>NUCLEOTIDE SEQUENCE</scope>
</reference>
<dbReference type="EMBL" id="OIVN01003497">
    <property type="protein sequence ID" value="SPD11666.1"/>
    <property type="molecule type" value="Genomic_DNA"/>
</dbReference>
<dbReference type="InterPro" id="IPR036249">
    <property type="entry name" value="Thioredoxin-like_sf"/>
</dbReference>
<dbReference type="InterPro" id="IPR036282">
    <property type="entry name" value="Glutathione-S-Trfase_C_sf"/>
</dbReference>
<dbReference type="InterPro" id="IPR040079">
    <property type="entry name" value="Glutathione_S-Trfase"/>
</dbReference>
<keyword evidence="3" id="KW-0808">Transferase</keyword>
<feature type="domain" description="GST C-terminal" evidence="6">
    <location>
        <begin position="68"/>
        <end position="211"/>
    </location>
</feature>